<name>A0A1A8WDH4_PLAOA</name>
<evidence type="ECO:0000313" key="2">
    <source>
        <dbReference type="Proteomes" id="UP000078560"/>
    </source>
</evidence>
<proteinExistence type="predicted"/>
<evidence type="ECO:0000313" key="1">
    <source>
        <dbReference type="EMBL" id="SBS89802.1"/>
    </source>
</evidence>
<reference evidence="2" key="1">
    <citation type="submission" date="2016-05" db="EMBL/GenBank/DDBJ databases">
        <authorList>
            <person name="Naeem Raeece"/>
        </authorList>
    </citation>
    <scope>NUCLEOTIDE SEQUENCE [LARGE SCALE GENOMIC DNA]</scope>
</reference>
<protein>
    <submittedName>
        <fullName evidence="1">Uncharacterized protein</fullName>
    </submittedName>
</protein>
<dbReference type="Proteomes" id="UP000078560">
    <property type="component" value="Unassembled WGS sequence"/>
</dbReference>
<organism evidence="1 2">
    <name type="scientific">Plasmodium ovale curtisi</name>
    <dbReference type="NCBI Taxonomy" id="864141"/>
    <lineage>
        <taxon>Eukaryota</taxon>
        <taxon>Sar</taxon>
        <taxon>Alveolata</taxon>
        <taxon>Apicomplexa</taxon>
        <taxon>Aconoidasida</taxon>
        <taxon>Haemosporida</taxon>
        <taxon>Plasmodiidae</taxon>
        <taxon>Plasmodium</taxon>
        <taxon>Plasmodium (Plasmodium)</taxon>
    </lineage>
</organism>
<gene>
    <name evidence="1" type="ORF">POVCU2_0057460</name>
</gene>
<dbReference type="EMBL" id="FLQU01000821">
    <property type="protein sequence ID" value="SBS89802.1"/>
    <property type="molecule type" value="Genomic_DNA"/>
</dbReference>
<sequence length="73" mass="8594">MVINDDVQSDRSVTRNNIMLTPLRSLLNKHIIRKNSDRNNLLQEENSSLLHDISQSDYNDFHNRLHYIPYGLS</sequence>
<accession>A0A1A8WDH4</accession>
<dbReference type="AlphaFoldDB" id="A0A1A8WDH4"/>